<dbReference type="HOGENOM" id="CLU_2166251_0_0_4"/>
<dbReference type="KEGG" id="bpy:Bphyt_7304"/>
<evidence type="ECO:0000256" key="1">
    <source>
        <dbReference type="SAM" id="MobiDB-lite"/>
    </source>
</evidence>
<sequence>MQGAAEQCSQPGYAGANNNRRYFGPTWSQEMPFIGSEYRHPDEVGTAQVQQETPGVWAVDFSVNETDVELSVSGIKAVDAEHAERLAREVLNPQFTYRCTGLDRKRDDRD</sequence>
<geneLocation type="plasmid" evidence="2 3">
    <name>pBPHYT01</name>
</geneLocation>
<dbReference type="EMBL" id="CP001054">
    <property type="protein sequence ID" value="ACD21589.1"/>
    <property type="molecule type" value="Genomic_DNA"/>
</dbReference>
<proteinExistence type="predicted"/>
<dbReference type="AlphaFoldDB" id="B2TH40"/>
<accession>B2TH40</accession>
<reference evidence="2 3" key="1">
    <citation type="journal article" date="2011" name="J. Bacteriol.">
        <title>Complete genome sequence of the plant growth-promoting endophyte Burkholderia phytofirmans strain PsJN.</title>
        <authorList>
            <person name="Weilharter A."/>
            <person name="Mitter B."/>
            <person name="Shin M.V."/>
            <person name="Chain P.S."/>
            <person name="Nowak J."/>
            <person name="Sessitsch A."/>
        </authorList>
    </citation>
    <scope>NUCLEOTIDE SEQUENCE [LARGE SCALE GENOMIC DNA]</scope>
    <source>
        <strain evidence="3">DSM 17436 / LMG 22146 / PsJN</strain>
        <plasmid evidence="2 3">pBPHYT01</plasmid>
    </source>
</reference>
<name>B2TH40_PARPJ</name>
<dbReference type="Proteomes" id="UP000001739">
    <property type="component" value="Plasmid pBPHYT01"/>
</dbReference>
<organism evidence="2 3">
    <name type="scientific">Paraburkholderia phytofirmans (strain DSM 17436 / LMG 22146 / PsJN)</name>
    <name type="common">Burkholderia phytofirmans</name>
    <dbReference type="NCBI Taxonomy" id="398527"/>
    <lineage>
        <taxon>Bacteria</taxon>
        <taxon>Pseudomonadati</taxon>
        <taxon>Pseudomonadota</taxon>
        <taxon>Betaproteobacteria</taxon>
        <taxon>Burkholderiales</taxon>
        <taxon>Burkholderiaceae</taxon>
        <taxon>Paraburkholderia</taxon>
    </lineage>
</organism>
<keyword evidence="2" id="KW-0614">Plasmid</keyword>
<protein>
    <submittedName>
        <fullName evidence="2">Uncharacterized protein</fullName>
    </submittedName>
</protein>
<evidence type="ECO:0000313" key="3">
    <source>
        <dbReference type="Proteomes" id="UP000001739"/>
    </source>
</evidence>
<evidence type="ECO:0000313" key="2">
    <source>
        <dbReference type="EMBL" id="ACD21589.1"/>
    </source>
</evidence>
<gene>
    <name evidence="2" type="ordered locus">Bphyt_7304</name>
</gene>
<feature type="region of interest" description="Disordered" evidence="1">
    <location>
        <begin position="1"/>
        <end position="21"/>
    </location>
</feature>